<keyword evidence="3" id="KW-0808">Transferase</keyword>
<dbReference type="RefSeq" id="WP_188802342.1">
    <property type="nucleotide sequence ID" value="NZ_BMOK01000004.1"/>
</dbReference>
<dbReference type="Gene3D" id="3.90.550.10">
    <property type="entry name" value="Spore Coat Polysaccharide Biosynthesis Protein SpsA, Chain A"/>
    <property type="match status" value="1"/>
</dbReference>
<dbReference type="PANTHER" id="PTHR22916:SF51">
    <property type="entry name" value="GLYCOSYLTRANSFERASE EPSH-RELATED"/>
    <property type="match status" value="1"/>
</dbReference>
<evidence type="ECO:0000313" key="5">
    <source>
        <dbReference type="EMBL" id="GGL50718.1"/>
    </source>
</evidence>
<gene>
    <name evidence="5" type="ORF">GCM10007968_13720</name>
</gene>
<reference evidence="5" key="1">
    <citation type="journal article" date="2014" name="Int. J. Syst. Evol. Microbiol.">
        <title>Complete genome sequence of Corynebacterium casei LMG S-19264T (=DSM 44701T), isolated from a smear-ripened cheese.</title>
        <authorList>
            <consortium name="US DOE Joint Genome Institute (JGI-PGF)"/>
            <person name="Walter F."/>
            <person name="Albersmeier A."/>
            <person name="Kalinowski J."/>
            <person name="Ruckert C."/>
        </authorList>
    </citation>
    <scope>NUCLEOTIDE SEQUENCE</scope>
    <source>
        <strain evidence="5">JCM 15325</strain>
    </source>
</reference>
<evidence type="ECO:0000256" key="1">
    <source>
        <dbReference type="ARBA" id="ARBA00006739"/>
    </source>
</evidence>
<evidence type="ECO:0000313" key="6">
    <source>
        <dbReference type="Proteomes" id="UP000654670"/>
    </source>
</evidence>
<dbReference type="InterPro" id="IPR001173">
    <property type="entry name" value="Glyco_trans_2-like"/>
</dbReference>
<dbReference type="AlphaFoldDB" id="A0A917W1H0"/>
<evidence type="ECO:0000259" key="4">
    <source>
        <dbReference type="Pfam" id="PF00535"/>
    </source>
</evidence>
<organism evidence="5 6">
    <name type="scientific">Sporolactobacillus putidus</name>
    <dbReference type="NCBI Taxonomy" id="492735"/>
    <lineage>
        <taxon>Bacteria</taxon>
        <taxon>Bacillati</taxon>
        <taxon>Bacillota</taxon>
        <taxon>Bacilli</taxon>
        <taxon>Bacillales</taxon>
        <taxon>Sporolactobacillaceae</taxon>
        <taxon>Sporolactobacillus</taxon>
    </lineage>
</organism>
<name>A0A917W1H0_9BACL</name>
<feature type="domain" description="Glycosyltransferase 2-like" evidence="4">
    <location>
        <begin position="5"/>
        <end position="170"/>
    </location>
</feature>
<dbReference type="EMBL" id="BMOK01000004">
    <property type="protein sequence ID" value="GGL50718.1"/>
    <property type="molecule type" value="Genomic_DNA"/>
</dbReference>
<reference evidence="5" key="2">
    <citation type="submission" date="2020-09" db="EMBL/GenBank/DDBJ databases">
        <authorList>
            <person name="Sun Q."/>
            <person name="Ohkuma M."/>
        </authorList>
    </citation>
    <scope>NUCLEOTIDE SEQUENCE</scope>
    <source>
        <strain evidence="5">JCM 15325</strain>
    </source>
</reference>
<accession>A0A917W1H0</accession>
<dbReference type="Proteomes" id="UP000654670">
    <property type="component" value="Unassembled WGS sequence"/>
</dbReference>
<proteinExistence type="inferred from homology"/>
<comment type="caution">
    <text evidence="5">The sequence shown here is derived from an EMBL/GenBank/DDBJ whole genome shotgun (WGS) entry which is preliminary data.</text>
</comment>
<evidence type="ECO:0000256" key="3">
    <source>
        <dbReference type="ARBA" id="ARBA00022679"/>
    </source>
</evidence>
<evidence type="ECO:0000256" key="2">
    <source>
        <dbReference type="ARBA" id="ARBA00022676"/>
    </source>
</evidence>
<dbReference type="CDD" id="cd00761">
    <property type="entry name" value="Glyco_tranf_GTA_type"/>
    <property type="match status" value="1"/>
</dbReference>
<dbReference type="GO" id="GO:0016757">
    <property type="term" value="F:glycosyltransferase activity"/>
    <property type="evidence" value="ECO:0007669"/>
    <property type="project" value="UniProtKB-KW"/>
</dbReference>
<keyword evidence="2" id="KW-0328">Glycosyltransferase</keyword>
<dbReference type="InterPro" id="IPR029044">
    <property type="entry name" value="Nucleotide-diphossugar_trans"/>
</dbReference>
<dbReference type="PANTHER" id="PTHR22916">
    <property type="entry name" value="GLYCOSYLTRANSFERASE"/>
    <property type="match status" value="1"/>
</dbReference>
<keyword evidence="6" id="KW-1185">Reference proteome</keyword>
<protein>
    <recommendedName>
        <fullName evidence="4">Glycosyltransferase 2-like domain-containing protein</fullName>
    </recommendedName>
</protein>
<dbReference type="SUPFAM" id="SSF53448">
    <property type="entry name" value="Nucleotide-diphospho-sugar transferases"/>
    <property type="match status" value="1"/>
</dbReference>
<sequence>MTEISIIVPVFKVEKYLPRCVESILHQTYKDFEVILVDDGSPDRCGEICERYAQKDNRVQVVHQPNQGTGAARNNGLFCAKGKYVYFCDPDDYIEPNLLEDNHRLAEKFKANMVIFGYYNEIVTSSASERIPKKVQSAFLETTADFRKRFGSLFKKEIMYTLWNKLYKKAFLDRHHCRFGSQKMGQDTLFNYGVYKHLSRVFLNNHIYYHYYMNRSSSALNRYRKDKFTIRYHENLKFEELINEWGFDEEYKDLITAEWIHTLSVGIDNLFHEQCDLKDREKRKKIQSLINAPKIEAHLKDVSWKEVEGPVTTKMKVLLSKNKKVTLLFYLLKLRKSVKSA</sequence>
<dbReference type="Pfam" id="PF00535">
    <property type="entry name" value="Glycos_transf_2"/>
    <property type="match status" value="1"/>
</dbReference>
<comment type="similarity">
    <text evidence="1">Belongs to the glycosyltransferase 2 family.</text>
</comment>